<feature type="compositionally biased region" description="Low complexity" evidence="1">
    <location>
        <begin position="1"/>
        <end position="13"/>
    </location>
</feature>
<protein>
    <submittedName>
        <fullName evidence="2">Solute carrier family 25 member 10</fullName>
    </submittedName>
</protein>
<sequence>GVARLRPGGAAPRRPGKRIAPRGPARWRRSACPAGTSGAWPRAAPPAAPTRWTCSRFTCRRSRR</sequence>
<accession>A0A8T1T6B8</accession>
<evidence type="ECO:0000313" key="2">
    <source>
        <dbReference type="EMBL" id="KAG6936831.1"/>
    </source>
</evidence>
<proteinExistence type="predicted"/>
<comment type="caution">
    <text evidence="2">The sequence shown here is derived from an EMBL/GenBank/DDBJ whole genome shotgun (WGS) entry which is preliminary data.</text>
</comment>
<reference evidence="2 3" key="1">
    <citation type="journal article" date="2020" name="G3 (Bethesda)">
        <title>Draft Genome of the Common Snapping Turtle, Chelydra serpentina, a Model for Phenotypic Plasticity in Reptiles.</title>
        <authorList>
            <person name="Das D."/>
            <person name="Singh S.K."/>
            <person name="Bierstedt J."/>
            <person name="Erickson A."/>
            <person name="Galli G.L.J."/>
            <person name="Crossley D.A. 2nd"/>
            <person name="Rhen T."/>
        </authorList>
    </citation>
    <scope>NUCLEOTIDE SEQUENCE [LARGE SCALE GENOMIC DNA]</scope>
    <source>
        <strain evidence="2">KW</strain>
    </source>
</reference>
<feature type="compositionally biased region" description="Basic residues" evidence="1">
    <location>
        <begin position="14"/>
        <end position="29"/>
    </location>
</feature>
<dbReference type="OrthoDB" id="448427at2759"/>
<feature type="non-terminal residue" evidence="2">
    <location>
        <position position="64"/>
    </location>
</feature>
<organism evidence="2 3">
    <name type="scientific">Chelydra serpentina</name>
    <name type="common">Snapping turtle</name>
    <name type="synonym">Testudo serpentina</name>
    <dbReference type="NCBI Taxonomy" id="8475"/>
    <lineage>
        <taxon>Eukaryota</taxon>
        <taxon>Metazoa</taxon>
        <taxon>Chordata</taxon>
        <taxon>Craniata</taxon>
        <taxon>Vertebrata</taxon>
        <taxon>Euteleostomi</taxon>
        <taxon>Archelosauria</taxon>
        <taxon>Testudinata</taxon>
        <taxon>Testudines</taxon>
        <taxon>Cryptodira</taxon>
        <taxon>Durocryptodira</taxon>
        <taxon>Americhelydia</taxon>
        <taxon>Chelydroidea</taxon>
        <taxon>Chelydridae</taxon>
        <taxon>Chelydra</taxon>
    </lineage>
</organism>
<dbReference type="AlphaFoldDB" id="A0A8T1T6B8"/>
<evidence type="ECO:0000256" key="1">
    <source>
        <dbReference type="SAM" id="MobiDB-lite"/>
    </source>
</evidence>
<feature type="region of interest" description="Disordered" evidence="1">
    <location>
        <begin position="1"/>
        <end position="48"/>
    </location>
</feature>
<dbReference type="Proteomes" id="UP000765507">
    <property type="component" value="Unassembled WGS sequence"/>
</dbReference>
<evidence type="ECO:0000313" key="3">
    <source>
        <dbReference type="Proteomes" id="UP000765507"/>
    </source>
</evidence>
<dbReference type="EMBL" id="JAHGAV010000029">
    <property type="protein sequence ID" value="KAG6936831.1"/>
    <property type="molecule type" value="Genomic_DNA"/>
</dbReference>
<keyword evidence="3" id="KW-1185">Reference proteome</keyword>
<name>A0A8T1T6B8_CHESE</name>
<gene>
    <name evidence="2" type="primary">SLC25A10</name>
    <name evidence="2" type="ORF">G0U57_011114</name>
</gene>